<dbReference type="EMBL" id="LT883601">
    <property type="protein sequence ID" value="SMZ64497.1"/>
    <property type="molecule type" value="mRNA"/>
</dbReference>
<evidence type="ECO:0000313" key="5">
    <source>
        <dbReference type="EMBL" id="SMZ64497.1"/>
    </source>
</evidence>
<evidence type="ECO:0000256" key="1">
    <source>
        <dbReference type="ARBA" id="ARBA00010541"/>
    </source>
</evidence>
<dbReference type="PANTHER" id="PTHR22939">
    <property type="entry name" value="SERINE PROTEASE FAMILY S1C HTRA-RELATED"/>
    <property type="match status" value="1"/>
</dbReference>
<keyword evidence="2" id="KW-0645">Protease</keyword>
<dbReference type="NCBIfam" id="NF041521">
    <property type="entry name" value="HhoA_HhoB_HtrA"/>
    <property type="match status" value="1"/>
</dbReference>
<dbReference type="PANTHER" id="PTHR22939:SF129">
    <property type="entry name" value="SERINE PROTEASE HTRA2, MITOCHONDRIAL"/>
    <property type="match status" value="1"/>
</dbReference>
<dbReference type="InterPro" id="IPR001478">
    <property type="entry name" value="PDZ"/>
</dbReference>
<reference evidence="5" key="1">
    <citation type="submission" date="2017-06" db="EMBL/GenBank/DDBJ databases">
        <authorList>
            <person name="Nizam F."/>
        </authorList>
    </citation>
    <scope>NUCLEOTIDE SEQUENCE</scope>
    <source>
        <strain evidence="5">SRM16</strain>
    </source>
</reference>
<name>A0A4Y7LM26_9CYAN</name>
<organism evidence="5">
    <name type="scientific">Arthrospira sp. SRM16</name>
    <dbReference type="NCBI Taxonomy" id="1929211"/>
    <lineage>
        <taxon>Bacteria</taxon>
        <taxon>Bacillati</taxon>
        <taxon>Cyanobacteriota</taxon>
        <taxon>Cyanophyceae</taxon>
        <taxon>Oscillatoriophycideae</taxon>
        <taxon>Oscillatoriales</taxon>
        <taxon>Microcoleaceae</taxon>
        <taxon>Arthrospira</taxon>
    </lineage>
</organism>
<dbReference type="InterPro" id="IPR036034">
    <property type="entry name" value="PDZ_sf"/>
</dbReference>
<dbReference type="SUPFAM" id="SSF50494">
    <property type="entry name" value="Trypsin-like serine proteases"/>
    <property type="match status" value="1"/>
</dbReference>
<comment type="similarity">
    <text evidence="1">Belongs to the peptidase S1C family.</text>
</comment>
<dbReference type="PRINTS" id="PR00834">
    <property type="entry name" value="PROTEASES2C"/>
</dbReference>
<reference evidence="5" key="2">
    <citation type="submission" date="2019-06" db="EMBL/GenBank/DDBJ databases">
        <title>Genes from Arthrospira platensis.</title>
        <authorList>
            <person name="Faizal N."/>
            <person name="Venkatesh K."/>
            <person name="Arockiaraj J."/>
        </authorList>
    </citation>
    <scope>NUCLEOTIDE SEQUENCE</scope>
    <source>
        <strain evidence="5">SRM16</strain>
    </source>
</reference>
<dbReference type="Gene3D" id="2.30.42.10">
    <property type="match status" value="1"/>
</dbReference>
<accession>A0A4Y7LM26</accession>
<dbReference type="GO" id="GO:0006508">
    <property type="term" value="P:proteolysis"/>
    <property type="evidence" value="ECO:0007669"/>
    <property type="project" value="UniProtKB-KW"/>
</dbReference>
<dbReference type="PROSITE" id="PS50106">
    <property type="entry name" value="PDZ"/>
    <property type="match status" value="1"/>
</dbReference>
<sequence length="464" mass="48833">MSRSFLVYHNCCPGIIFDNRSCSGVGAGRSQRCHINATTSPNLSFNLRTIKRLMGVLTMQDSLKSSVRPIQPVAYLSMLLLGAGLTFGVVSLTPNAGSSRESTGETNSGAADMNPGMVSPGHVLAQNPNVVSAVVERVGAAVVQIDTARTVETQIPDVFNDPFFRRFFGQRLPSGPGRRVVQGSGSGFIVGSDGRILTNAHVVEGATRVRVTLRDGRQFDGEVLGTDPVTDVAVVKIPAQNLPTVSLGNSDRLRPGEMAIAIGNPLGLENTVTMGIISATGRSSGSIGAPDKRVSFIQTDAAINPGNSGGPLLNQNGEVIGMNTAIIQGAQGLGFAIPINRVGNIADQIVANGHVDHPFLGIQMVSLNPEVKQNINNDPNSGLKVDTDQGVLVVRVVPNSPAAQAGLRVGDVISQINGQIIRDAAEVQQLVEQTGVGHQLRLELRRNGQNQGFAVRTGTLREQS</sequence>
<feature type="domain" description="PDZ" evidence="4">
    <location>
        <begin position="364"/>
        <end position="448"/>
    </location>
</feature>
<evidence type="ECO:0000259" key="4">
    <source>
        <dbReference type="PROSITE" id="PS50106"/>
    </source>
</evidence>
<evidence type="ECO:0000256" key="3">
    <source>
        <dbReference type="ARBA" id="ARBA00022801"/>
    </source>
</evidence>
<dbReference type="InterPro" id="IPR001940">
    <property type="entry name" value="Peptidase_S1C"/>
</dbReference>
<evidence type="ECO:0000256" key="2">
    <source>
        <dbReference type="ARBA" id="ARBA00022670"/>
    </source>
</evidence>
<dbReference type="Gene3D" id="2.40.10.10">
    <property type="entry name" value="Trypsin-like serine proteases"/>
    <property type="match status" value="2"/>
</dbReference>
<dbReference type="SMART" id="SM00228">
    <property type="entry name" value="PDZ"/>
    <property type="match status" value="1"/>
</dbReference>
<keyword evidence="3" id="KW-0378">Hydrolase</keyword>
<protein>
    <submittedName>
        <fullName evidence="5">2-alkenal reductase</fullName>
    </submittedName>
</protein>
<dbReference type="SUPFAM" id="SSF50156">
    <property type="entry name" value="PDZ domain-like"/>
    <property type="match status" value="1"/>
</dbReference>
<dbReference type="InterPro" id="IPR041489">
    <property type="entry name" value="PDZ_6"/>
</dbReference>
<dbReference type="InterPro" id="IPR009003">
    <property type="entry name" value="Peptidase_S1_PA"/>
</dbReference>
<dbReference type="InterPro" id="IPR043504">
    <property type="entry name" value="Peptidase_S1_PA_chymotrypsin"/>
</dbReference>
<dbReference type="InterPro" id="IPR048172">
    <property type="entry name" value="HhoA_HhoB_HtrA-like"/>
</dbReference>
<proteinExistence type="evidence at transcript level"/>
<dbReference type="Pfam" id="PF13365">
    <property type="entry name" value="Trypsin_2"/>
    <property type="match status" value="1"/>
</dbReference>
<dbReference type="Pfam" id="PF17820">
    <property type="entry name" value="PDZ_6"/>
    <property type="match status" value="1"/>
</dbReference>
<dbReference type="GO" id="GO:0004252">
    <property type="term" value="F:serine-type endopeptidase activity"/>
    <property type="evidence" value="ECO:0007669"/>
    <property type="project" value="InterPro"/>
</dbReference>
<dbReference type="AlphaFoldDB" id="A0A4Y7LM26"/>
<gene>
    <name evidence="5" type="primary">A- ALR</name>
</gene>